<dbReference type="GO" id="GO:0005886">
    <property type="term" value="C:plasma membrane"/>
    <property type="evidence" value="ECO:0007669"/>
    <property type="project" value="UniProtKB-SubCell"/>
</dbReference>
<dbReference type="EMBL" id="QKRB01000044">
    <property type="protein sequence ID" value="PZD95333.1"/>
    <property type="molecule type" value="Genomic_DNA"/>
</dbReference>
<comment type="caution">
    <text evidence="9">The sequence shown here is derived from an EMBL/GenBank/DDBJ whole genome shotgun (WGS) entry which is preliminary data.</text>
</comment>
<evidence type="ECO:0000256" key="6">
    <source>
        <dbReference type="ARBA" id="ARBA00023136"/>
    </source>
</evidence>
<dbReference type="OrthoDB" id="1796697at2"/>
<proteinExistence type="inferred from homology"/>
<organism evidence="9 10">
    <name type="scientific">Paenibacillus sambharensis</name>
    <dbReference type="NCBI Taxonomy" id="1803190"/>
    <lineage>
        <taxon>Bacteria</taxon>
        <taxon>Bacillati</taxon>
        <taxon>Bacillota</taxon>
        <taxon>Bacilli</taxon>
        <taxon>Bacillales</taxon>
        <taxon>Paenibacillaceae</taxon>
        <taxon>Paenibacillus</taxon>
    </lineage>
</organism>
<keyword evidence="3" id="KW-1003">Cell membrane</keyword>
<dbReference type="Gene3D" id="3.30.240.20">
    <property type="entry name" value="bsu07140 like domains"/>
    <property type="match status" value="1"/>
</dbReference>
<evidence type="ECO:0000256" key="5">
    <source>
        <dbReference type="ARBA" id="ARBA00022989"/>
    </source>
</evidence>
<dbReference type="InterPro" id="IPR007353">
    <property type="entry name" value="DUF421"/>
</dbReference>
<protein>
    <submittedName>
        <fullName evidence="9">DUF421 domain-containing protein</fullName>
    </submittedName>
</protein>
<evidence type="ECO:0000313" key="10">
    <source>
        <dbReference type="Proteomes" id="UP000249522"/>
    </source>
</evidence>
<evidence type="ECO:0000313" key="9">
    <source>
        <dbReference type="EMBL" id="PZD95333.1"/>
    </source>
</evidence>
<keyword evidence="5 7" id="KW-1133">Transmembrane helix</keyword>
<evidence type="ECO:0000256" key="7">
    <source>
        <dbReference type="SAM" id="Phobius"/>
    </source>
</evidence>
<keyword evidence="4 7" id="KW-0812">Transmembrane</keyword>
<feature type="domain" description="YetF C-terminal" evidence="8">
    <location>
        <begin position="81"/>
        <end position="149"/>
    </location>
</feature>
<feature type="transmembrane region" description="Helical" evidence="7">
    <location>
        <begin position="34"/>
        <end position="52"/>
    </location>
</feature>
<dbReference type="PANTHER" id="PTHR34582:SF2">
    <property type="entry name" value="UPF0702 TRANSMEMBRANE PROTEIN YDFR"/>
    <property type="match status" value="1"/>
</dbReference>
<dbReference type="Pfam" id="PF04239">
    <property type="entry name" value="DUF421"/>
    <property type="match status" value="1"/>
</dbReference>
<gene>
    <name evidence="9" type="ORF">DNH61_12360</name>
</gene>
<evidence type="ECO:0000256" key="2">
    <source>
        <dbReference type="ARBA" id="ARBA00006448"/>
    </source>
</evidence>
<feature type="transmembrane region" description="Helical" evidence="7">
    <location>
        <begin position="6"/>
        <end position="22"/>
    </location>
</feature>
<feature type="transmembrane region" description="Helical" evidence="7">
    <location>
        <begin position="58"/>
        <end position="77"/>
    </location>
</feature>
<dbReference type="AlphaFoldDB" id="A0A2W1L8U3"/>
<comment type="subcellular location">
    <subcellularLocation>
        <location evidence="1">Cell membrane</location>
        <topology evidence="1">Multi-pass membrane protein</topology>
    </subcellularLocation>
</comment>
<dbReference type="RefSeq" id="WP_111146962.1">
    <property type="nucleotide sequence ID" value="NZ_QKRB01000044.1"/>
</dbReference>
<dbReference type="InterPro" id="IPR023090">
    <property type="entry name" value="UPF0702_alpha/beta_dom_sf"/>
</dbReference>
<accession>A0A2W1L8U3</accession>
<evidence type="ECO:0000256" key="3">
    <source>
        <dbReference type="ARBA" id="ARBA00022475"/>
    </source>
</evidence>
<reference evidence="9 10" key="1">
    <citation type="submission" date="2018-06" db="EMBL/GenBank/DDBJ databases">
        <title>Paenibacillus imtechensis sp. nov.</title>
        <authorList>
            <person name="Pinnaka A.K."/>
            <person name="Singh H."/>
            <person name="Kaur M."/>
        </authorList>
    </citation>
    <scope>NUCLEOTIDE SEQUENCE [LARGE SCALE GENOMIC DNA]</scope>
    <source>
        <strain evidence="9 10">SMB1</strain>
    </source>
</reference>
<sequence length="172" mass="19673">MDITWHIVWKSAFIVLFGILMLRFSGRRSISQMTAATTVIMISIGNLLAQGILEKAVWRSAATVGLFLLYLMLLEYLEFKLPWFERLMTGRTTVVVREGTVDAKALRKLRITQHQLEMRLRQLGNLQISDLKSATIEVNGRIGYELMRHARPVTVGELEQMLQALKDSSKRP</sequence>
<dbReference type="Proteomes" id="UP000249522">
    <property type="component" value="Unassembled WGS sequence"/>
</dbReference>
<evidence type="ECO:0000256" key="4">
    <source>
        <dbReference type="ARBA" id="ARBA00022692"/>
    </source>
</evidence>
<name>A0A2W1L8U3_9BACL</name>
<evidence type="ECO:0000256" key="1">
    <source>
        <dbReference type="ARBA" id="ARBA00004651"/>
    </source>
</evidence>
<comment type="similarity">
    <text evidence="2">Belongs to the UPF0702 family.</text>
</comment>
<keyword evidence="6 7" id="KW-0472">Membrane</keyword>
<evidence type="ECO:0000259" key="8">
    <source>
        <dbReference type="Pfam" id="PF04239"/>
    </source>
</evidence>
<keyword evidence="10" id="KW-1185">Reference proteome</keyword>
<dbReference type="PANTHER" id="PTHR34582">
    <property type="entry name" value="UPF0702 TRANSMEMBRANE PROTEIN YCAP"/>
    <property type="match status" value="1"/>
</dbReference>